<organism evidence="2 3">
    <name type="scientific">Portunus trituberculatus</name>
    <name type="common">Swimming crab</name>
    <name type="synonym">Neptunus trituberculatus</name>
    <dbReference type="NCBI Taxonomy" id="210409"/>
    <lineage>
        <taxon>Eukaryota</taxon>
        <taxon>Metazoa</taxon>
        <taxon>Ecdysozoa</taxon>
        <taxon>Arthropoda</taxon>
        <taxon>Crustacea</taxon>
        <taxon>Multicrustacea</taxon>
        <taxon>Malacostraca</taxon>
        <taxon>Eumalacostraca</taxon>
        <taxon>Eucarida</taxon>
        <taxon>Decapoda</taxon>
        <taxon>Pleocyemata</taxon>
        <taxon>Brachyura</taxon>
        <taxon>Eubrachyura</taxon>
        <taxon>Portunoidea</taxon>
        <taxon>Portunidae</taxon>
        <taxon>Portuninae</taxon>
        <taxon>Portunus</taxon>
    </lineage>
</organism>
<keyword evidence="3" id="KW-1185">Reference proteome</keyword>
<dbReference type="AlphaFoldDB" id="A0A5B7K7B2"/>
<feature type="region of interest" description="Disordered" evidence="1">
    <location>
        <begin position="1"/>
        <end position="29"/>
    </location>
</feature>
<evidence type="ECO:0000313" key="3">
    <source>
        <dbReference type="Proteomes" id="UP000324222"/>
    </source>
</evidence>
<gene>
    <name evidence="2" type="ORF">E2C01_096550</name>
</gene>
<reference evidence="2 3" key="1">
    <citation type="submission" date="2019-05" db="EMBL/GenBank/DDBJ databases">
        <title>Another draft genome of Portunus trituberculatus and its Hox gene families provides insights of decapod evolution.</title>
        <authorList>
            <person name="Jeong J.-H."/>
            <person name="Song I."/>
            <person name="Kim S."/>
            <person name="Choi T."/>
            <person name="Kim D."/>
            <person name="Ryu S."/>
            <person name="Kim W."/>
        </authorList>
    </citation>
    <scope>NUCLEOTIDE SEQUENCE [LARGE SCALE GENOMIC DNA]</scope>
    <source>
        <tissue evidence="2">Muscle</tissue>
    </source>
</reference>
<proteinExistence type="predicted"/>
<evidence type="ECO:0000256" key="1">
    <source>
        <dbReference type="SAM" id="MobiDB-lite"/>
    </source>
</evidence>
<feature type="compositionally biased region" description="Polar residues" evidence="1">
    <location>
        <begin position="15"/>
        <end position="29"/>
    </location>
</feature>
<comment type="caution">
    <text evidence="2">The sequence shown here is derived from an EMBL/GenBank/DDBJ whole genome shotgun (WGS) entry which is preliminary data.</text>
</comment>
<evidence type="ECO:0000313" key="2">
    <source>
        <dbReference type="EMBL" id="MPD01039.1"/>
    </source>
</evidence>
<accession>A0A5B7K7B2</accession>
<dbReference type="Proteomes" id="UP000324222">
    <property type="component" value="Unassembled WGS sequence"/>
</dbReference>
<dbReference type="EMBL" id="VSRR010125520">
    <property type="protein sequence ID" value="MPD01039.1"/>
    <property type="molecule type" value="Genomic_DNA"/>
</dbReference>
<protein>
    <submittedName>
        <fullName evidence="2">Uncharacterized protein</fullName>
    </submittedName>
</protein>
<name>A0A5B7K7B2_PORTR</name>
<sequence>MHNSCVSGIEDKIDTNQNEPTQESDLLPLQSDSSVVITVGPTVEEELSIVTV</sequence>